<accession>A0A6A4AIH1</accession>
<dbReference type="Pfam" id="PF22924">
    <property type="entry name" value="ACOX_C_alpha1"/>
    <property type="match status" value="1"/>
</dbReference>
<comment type="similarity">
    <text evidence="3 10">Belongs to the acyl-CoA oxidase family.</text>
</comment>
<evidence type="ECO:0000256" key="7">
    <source>
        <dbReference type="ARBA" id="ARBA00023002"/>
    </source>
</evidence>
<name>A0A6A4AIH1_9STRA</name>
<dbReference type="GO" id="GO:0071949">
    <property type="term" value="F:FAD binding"/>
    <property type="evidence" value="ECO:0007669"/>
    <property type="project" value="InterPro"/>
</dbReference>
<feature type="binding site" evidence="12">
    <location>
        <position position="179"/>
    </location>
    <ligand>
        <name>FAD</name>
        <dbReference type="ChEBI" id="CHEBI:57692"/>
    </ligand>
</feature>
<dbReference type="GO" id="GO:0033540">
    <property type="term" value="P:fatty acid beta-oxidation using acyl-CoA oxidase"/>
    <property type="evidence" value="ECO:0007669"/>
    <property type="project" value="TreeGrafter"/>
</dbReference>
<dbReference type="FunFam" id="1.20.140.10:FF:000013">
    <property type="entry name" value="Acyl-coenzyme A oxidase"/>
    <property type="match status" value="1"/>
</dbReference>
<dbReference type="InterPro" id="IPR046373">
    <property type="entry name" value="Acyl-CoA_Oxase/DH_mid-dom_sf"/>
</dbReference>
<feature type="domain" description="Acyl-coenzyme A oxidase N-terminal" evidence="14">
    <location>
        <begin position="16"/>
        <end position="134"/>
    </location>
</feature>
<dbReference type="Proteomes" id="UP000440367">
    <property type="component" value="Unassembled WGS sequence"/>
</dbReference>
<keyword evidence="4 10" id="KW-0285">Flavoprotein</keyword>
<evidence type="ECO:0000256" key="3">
    <source>
        <dbReference type="ARBA" id="ARBA00006288"/>
    </source>
</evidence>
<sequence>MTSPLDAERRKSRVSSRELANVLHQSKSNVEKLEWLEQLLVQDPVFNHEKMYYLTRGEQYKRATQMAGRAEIIAHRNKLSEEDTALLHVVLQGFTSCPSSTALHTGMFFKNLGLLFTDEQQAKWMKMAKQWRMIGCYAQTELGHGSNVRGLETTATYIPATDEFEIHSPTLTSMKWWPGALARTANFGVVYARLLLGGKDYGVHNFMVQLRDLETHDAMAGVTLGDIGPKIGFNNVDNGYCTFDHVRIPREQMGMRVATVTREGKYMKNSGVPQEVLYFTMLQTRMTYIRSCGLALAKASTITIRYSAVRQQGYDANNPDSKEELSVLDYQTQQYRLFPLLAAAYAITLTGNQVDTFSLQLADQIKHSDLSMLVVGHAMSCGLKVLTSEMACNGIETCRRACGGHGYLLSSGLSVLLGDILQTVTAEGENFVLCQQTARALLKVHGQFQSSGRLPAAMQFIANIGKPMRAQPRGKDQWLELETYTDVFQQRFLFSLRGLVAKVASEPSIAAGIQNNSMHCYKLANAYTYLVLVNNFVEAVRSSSTLTKENLPVLQLLCRLFALTQLETTAGEFMESGCVFPSEMPIIRANIEELLALIRPHAVTLVDGFNFSDHALNSTLGRYDGNVYEALYESAQHDPLNHSSDKVALHELLRPIRDEIARESSANSRL</sequence>
<keyword evidence="6" id="KW-0276">Fatty acid metabolism</keyword>
<proteinExistence type="inferred from homology"/>
<comment type="cofactor">
    <cofactor evidence="1">
        <name>FAD</name>
        <dbReference type="ChEBI" id="CHEBI:57692"/>
    </cofactor>
</comment>
<dbReference type="Pfam" id="PF01756">
    <property type="entry name" value="ACOX"/>
    <property type="match status" value="1"/>
</dbReference>
<evidence type="ECO:0000313" key="17">
    <source>
        <dbReference type="Proteomes" id="UP000440367"/>
    </source>
</evidence>
<dbReference type="Gene3D" id="1.20.140.10">
    <property type="entry name" value="Butyryl-CoA Dehydrogenase, subunit A, domain 3"/>
    <property type="match status" value="2"/>
</dbReference>
<dbReference type="Pfam" id="PF14749">
    <property type="entry name" value="Acyl-CoA_ox_N"/>
    <property type="match status" value="1"/>
</dbReference>
<dbReference type="SUPFAM" id="SSF56645">
    <property type="entry name" value="Acyl-CoA dehydrogenase NM domain-like"/>
    <property type="match status" value="1"/>
</dbReference>
<dbReference type="InterPro" id="IPR036250">
    <property type="entry name" value="AcylCo_DH-like_C"/>
</dbReference>
<dbReference type="Gene3D" id="1.10.540.10">
    <property type="entry name" value="Acyl-CoA dehydrogenase/oxidase, N-terminal domain"/>
    <property type="match status" value="1"/>
</dbReference>
<dbReference type="GO" id="GO:0005777">
    <property type="term" value="C:peroxisome"/>
    <property type="evidence" value="ECO:0007669"/>
    <property type="project" value="UniProtKB-SubCell"/>
</dbReference>
<dbReference type="InterPro" id="IPR055060">
    <property type="entry name" value="ACOX_C_alpha1"/>
</dbReference>
<dbReference type="Gene3D" id="2.40.110.10">
    <property type="entry name" value="Butyryl-CoA Dehydrogenase, subunit A, domain 2"/>
    <property type="match status" value="1"/>
</dbReference>
<evidence type="ECO:0000256" key="11">
    <source>
        <dbReference type="PIRSR" id="PIRSR000168-1"/>
    </source>
</evidence>
<gene>
    <name evidence="16" type="ORF">PF002_g1347</name>
</gene>
<dbReference type="FunFam" id="1.20.140.10:FF:000110">
    <property type="entry name" value="Acyl-coenzyme A oxidase"/>
    <property type="match status" value="1"/>
</dbReference>
<dbReference type="InterPro" id="IPR012258">
    <property type="entry name" value="Acyl-CoA_oxidase"/>
</dbReference>
<evidence type="ECO:0000259" key="13">
    <source>
        <dbReference type="Pfam" id="PF01756"/>
    </source>
</evidence>
<evidence type="ECO:0000256" key="1">
    <source>
        <dbReference type="ARBA" id="ARBA00001974"/>
    </source>
</evidence>
<evidence type="ECO:0000256" key="6">
    <source>
        <dbReference type="ARBA" id="ARBA00022832"/>
    </source>
</evidence>
<dbReference type="PANTHER" id="PTHR10909">
    <property type="entry name" value="ELECTRON TRANSPORT OXIDOREDUCTASE"/>
    <property type="match status" value="1"/>
</dbReference>
<feature type="domain" description="Acyl-CoA oxidase C-terminal" evidence="13">
    <location>
        <begin position="481"/>
        <end position="656"/>
    </location>
</feature>
<feature type="binding site" evidence="12">
    <location>
        <position position="140"/>
    </location>
    <ligand>
        <name>FAD</name>
        <dbReference type="ChEBI" id="CHEBI:57692"/>
    </ligand>
</feature>
<dbReference type="GO" id="GO:0055088">
    <property type="term" value="P:lipid homeostasis"/>
    <property type="evidence" value="ECO:0007669"/>
    <property type="project" value="TreeGrafter"/>
</dbReference>
<dbReference type="InterPro" id="IPR029320">
    <property type="entry name" value="Acyl-CoA_ox_N"/>
</dbReference>
<dbReference type="SUPFAM" id="SSF47203">
    <property type="entry name" value="Acyl-CoA dehydrogenase C-terminal domain-like"/>
    <property type="match status" value="2"/>
</dbReference>
<dbReference type="InterPro" id="IPR037069">
    <property type="entry name" value="AcylCoA_DH/ox_N_sf"/>
</dbReference>
<feature type="domain" description="Acyl-CoA oxidase C-alpha1" evidence="15">
    <location>
        <begin position="278"/>
        <end position="442"/>
    </location>
</feature>
<reference evidence="16 17" key="1">
    <citation type="submission" date="2018-08" db="EMBL/GenBank/DDBJ databases">
        <title>Genomic investigation of the strawberry pathogen Phytophthora fragariae indicates pathogenicity is determined by transcriptional variation in three key races.</title>
        <authorList>
            <person name="Adams T.M."/>
            <person name="Armitage A.D."/>
            <person name="Sobczyk M.K."/>
            <person name="Bates H.J."/>
            <person name="Dunwell J.M."/>
            <person name="Nellist C.F."/>
            <person name="Harrison R.J."/>
        </authorList>
    </citation>
    <scope>NUCLEOTIDE SEQUENCE [LARGE SCALE GENOMIC DNA]</scope>
    <source>
        <strain evidence="16 17">BC-1</strain>
    </source>
</reference>
<keyword evidence="7" id="KW-0560">Oxidoreductase</keyword>
<evidence type="ECO:0000259" key="14">
    <source>
        <dbReference type="Pfam" id="PF14749"/>
    </source>
</evidence>
<dbReference type="AlphaFoldDB" id="A0A6A4AIH1"/>
<dbReference type="EMBL" id="QXGD01000032">
    <property type="protein sequence ID" value="KAE9257074.1"/>
    <property type="molecule type" value="Genomic_DNA"/>
</dbReference>
<keyword evidence="9" id="KW-0576">Peroxisome</keyword>
<evidence type="ECO:0000259" key="15">
    <source>
        <dbReference type="Pfam" id="PF22924"/>
    </source>
</evidence>
<evidence type="ECO:0000256" key="8">
    <source>
        <dbReference type="ARBA" id="ARBA00023098"/>
    </source>
</evidence>
<evidence type="ECO:0000256" key="2">
    <source>
        <dbReference type="ARBA" id="ARBA00004275"/>
    </source>
</evidence>
<comment type="caution">
    <text evidence="16">The sequence shown here is derived from an EMBL/GenBank/DDBJ whole genome shotgun (WGS) entry which is preliminary data.</text>
</comment>
<evidence type="ECO:0000256" key="9">
    <source>
        <dbReference type="ARBA" id="ARBA00023140"/>
    </source>
</evidence>
<protein>
    <recommendedName>
        <fullName evidence="10">Acyl-coenzyme A oxidase</fullName>
    </recommendedName>
</protein>
<dbReference type="GO" id="GO:0003997">
    <property type="term" value="F:acyl-CoA oxidase activity"/>
    <property type="evidence" value="ECO:0007669"/>
    <property type="project" value="InterPro"/>
</dbReference>
<organism evidence="16 17">
    <name type="scientific">Phytophthora fragariae</name>
    <dbReference type="NCBI Taxonomy" id="53985"/>
    <lineage>
        <taxon>Eukaryota</taxon>
        <taxon>Sar</taxon>
        <taxon>Stramenopiles</taxon>
        <taxon>Oomycota</taxon>
        <taxon>Peronosporomycetes</taxon>
        <taxon>Peronosporales</taxon>
        <taxon>Peronosporaceae</taxon>
        <taxon>Phytophthora</taxon>
    </lineage>
</organism>
<dbReference type="GO" id="GO:0005504">
    <property type="term" value="F:fatty acid binding"/>
    <property type="evidence" value="ECO:0007669"/>
    <property type="project" value="TreeGrafter"/>
</dbReference>
<evidence type="ECO:0000256" key="5">
    <source>
        <dbReference type="ARBA" id="ARBA00022827"/>
    </source>
</evidence>
<evidence type="ECO:0000313" key="16">
    <source>
        <dbReference type="EMBL" id="KAE9257074.1"/>
    </source>
</evidence>
<dbReference type="FunFam" id="2.40.110.10:FF:000003">
    <property type="entry name" value="Acyl-coenzyme A oxidase"/>
    <property type="match status" value="1"/>
</dbReference>
<comment type="subcellular location">
    <subcellularLocation>
        <location evidence="2">Peroxisome</location>
    </subcellularLocation>
</comment>
<evidence type="ECO:0000256" key="4">
    <source>
        <dbReference type="ARBA" id="ARBA00022630"/>
    </source>
</evidence>
<feature type="active site" description="Proton acceptor" evidence="11">
    <location>
        <position position="427"/>
    </location>
</feature>
<dbReference type="InterPro" id="IPR002655">
    <property type="entry name" value="Acyl-CoA_oxidase_C"/>
</dbReference>
<keyword evidence="8" id="KW-0443">Lipid metabolism</keyword>
<evidence type="ECO:0000256" key="10">
    <source>
        <dbReference type="PIRNR" id="PIRNR000168"/>
    </source>
</evidence>
<dbReference type="PANTHER" id="PTHR10909:SF250">
    <property type="entry name" value="PEROXISOMAL ACYL-COENZYME A OXIDASE 1"/>
    <property type="match status" value="1"/>
</dbReference>
<dbReference type="InterPro" id="IPR009100">
    <property type="entry name" value="AcylCoA_DH/oxidase_NM_dom_sf"/>
</dbReference>
<evidence type="ECO:0000256" key="12">
    <source>
        <dbReference type="PIRSR" id="PIRSR000168-2"/>
    </source>
</evidence>
<dbReference type="PIRSF" id="PIRSF000168">
    <property type="entry name" value="Acyl-CoA_oxidase"/>
    <property type="match status" value="1"/>
</dbReference>
<keyword evidence="5 10" id="KW-0274">FAD</keyword>